<dbReference type="PATRIC" id="fig|1129794.4.peg.3474"/>
<dbReference type="STRING" id="1129794.C427_3492"/>
<sequence>MVKQKNTSKIKTPMVLLTSYYENSSQQINEANQGLLQRYYCLIDKSPYKQHNNLINDPKRQNMQMTSAELTDLMIDSSQNAVTTTEQEFNLTLDGSEQSIDVVDDVILSWLGRYKDQALEDNAVFTICNIYGAYVGEIFRNKVGGNWTYDESDPNAPYVVLNYAGSTYAFAGICYQRLVNDSQISVRSYFDQALANNIQ</sequence>
<protein>
    <submittedName>
        <fullName evidence="1">Uncharacterized protein</fullName>
    </submittedName>
</protein>
<dbReference type="eggNOG" id="ENOG5032R34">
    <property type="taxonomic scope" value="Bacteria"/>
</dbReference>
<evidence type="ECO:0000313" key="1">
    <source>
        <dbReference type="EMBL" id="AGH45601.1"/>
    </source>
</evidence>
<name>K6YTP4_9ALTE</name>
<dbReference type="KEGG" id="gps:C427_3492"/>
<accession>K6YTP4</accession>
<gene>
    <name evidence="1" type="ORF">C427_3492</name>
</gene>
<dbReference type="AlphaFoldDB" id="K6YTP4"/>
<keyword evidence="2" id="KW-1185">Reference proteome</keyword>
<proteinExistence type="predicted"/>
<dbReference type="Proteomes" id="UP000011864">
    <property type="component" value="Chromosome"/>
</dbReference>
<dbReference type="EMBL" id="CP003837">
    <property type="protein sequence ID" value="AGH45601.1"/>
    <property type="molecule type" value="Genomic_DNA"/>
</dbReference>
<reference evidence="1 2" key="1">
    <citation type="journal article" date="2013" name="Genome Announc.">
        <title>Complete Genome Sequence of Glaciecola psychrophila Strain 170T.</title>
        <authorList>
            <person name="Yin J."/>
            <person name="Chen J."/>
            <person name="Liu G."/>
            <person name="Yu Y."/>
            <person name="Song L."/>
            <person name="Wang X."/>
            <person name="Qu X."/>
        </authorList>
    </citation>
    <scope>NUCLEOTIDE SEQUENCE [LARGE SCALE GENOMIC DNA]</scope>
    <source>
        <strain evidence="1 2">170</strain>
    </source>
</reference>
<evidence type="ECO:0000313" key="2">
    <source>
        <dbReference type="Proteomes" id="UP000011864"/>
    </source>
</evidence>
<dbReference type="HOGENOM" id="CLU_118561_0_0_6"/>
<organism evidence="1 2">
    <name type="scientific">Paraglaciecola psychrophila 170</name>
    <dbReference type="NCBI Taxonomy" id="1129794"/>
    <lineage>
        <taxon>Bacteria</taxon>
        <taxon>Pseudomonadati</taxon>
        <taxon>Pseudomonadota</taxon>
        <taxon>Gammaproteobacteria</taxon>
        <taxon>Alteromonadales</taxon>
        <taxon>Alteromonadaceae</taxon>
        <taxon>Paraglaciecola</taxon>
    </lineage>
</organism>